<organism evidence="2 3">
    <name type="scientific">Halococcoides cellulosivorans</name>
    <dbReference type="NCBI Taxonomy" id="1679096"/>
    <lineage>
        <taxon>Archaea</taxon>
        <taxon>Methanobacteriati</taxon>
        <taxon>Methanobacteriota</taxon>
        <taxon>Stenosarchaea group</taxon>
        <taxon>Halobacteria</taxon>
        <taxon>Halobacteriales</taxon>
        <taxon>Haloarculaceae</taxon>
        <taxon>Halococcoides</taxon>
    </lineage>
</organism>
<feature type="transmembrane region" description="Helical" evidence="1">
    <location>
        <begin position="48"/>
        <end position="70"/>
    </location>
</feature>
<keyword evidence="1" id="KW-0812">Transmembrane</keyword>
<feature type="transmembrane region" description="Helical" evidence="1">
    <location>
        <begin position="22"/>
        <end position="41"/>
    </location>
</feature>
<keyword evidence="1" id="KW-1133">Transmembrane helix</keyword>
<keyword evidence="1" id="KW-0472">Membrane</keyword>
<protein>
    <submittedName>
        <fullName evidence="2">Uncharacterized protein</fullName>
    </submittedName>
</protein>
<evidence type="ECO:0000313" key="3">
    <source>
        <dbReference type="Proteomes" id="UP000244727"/>
    </source>
</evidence>
<dbReference type="AlphaFoldDB" id="A0A2R4WXY7"/>
<sequence>MDELRDAIESFGELGLDGVFRWVLRVIGLVAIVGGIGLVVVTELGPMLPTALVLGGLIALVFPDPLLTLAEVAG</sequence>
<dbReference type="GeneID" id="36511024"/>
<reference evidence="2 3" key="1">
    <citation type="submission" date="2018-04" db="EMBL/GenBank/DDBJ databases">
        <title>Halococcoides cellulosivorans gen. nov., sp. nov., an extremely halophilic cellulose-utilizing haloarchaeon from hypersaline lakes.</title>
        <authorList>
            <person name="Sorokin D.Y."/>
            <person name="Toshchakov S.V."/>
            <person name="Samarov N.I."/>
            <person name="Korzhenkov A."/>
            <person name="Kublanov I.V."/>
        </authorList>
    </citation>
    <scope>NUCLEOTIDE SEQUENCE [LARGE SCALE GENOMIC DNA]</scope>
    <source>
        <strain evidence="2 3">HArcel1</strain>
    </source>
</reference>
<dbReference type="EMBL" id="CP028858">
    <property type="protein sequence ID" value="AWB26380.1"/>
    <property type="molecule type" value="Genomic_DNA"/>
</dbReference>
<dbReference type="Proteomes" id="UP000244727">
    <property type="component" value="Chromosome"/>
</dbReference>
<proteinExistence type="predicted"/>
<evidence type="ECO:0000313" key="2">
    <source>
        <dbReference type="EMBL" id="AWB26380.1"/>
    </source>
</evidence>
<dbReference type="RefSeq" id="WP_108380749.1">
    <property type="nucleotide sequence ID" value="NZ_CP028858.1"/>
</dbReference>
<name>A0A2R4WXY7_9EURY</name>
<gene>
    <name evidence="2" type="ORF">HARCEL1_00915</name>
</gene>
<keyword evidence="3" id="KW-1185">Reference proteome</keyword>
<dbReference type="KEGG" id="harc:HARCEL1_00915"/>
<accession>A0A2R4WXY7</accession>
<evidence type="ECO:0000256" key="1">
    <source>
        <dbReference type="SAM" id="Phobius"/>
    </source>
</evidence>